<sequence>MSVFLFSTYELDSSGAHSTDLRIGKVLDNIVDNLNDLYWQETLVKQIGYDKRKGRKIKLYLRVFRKNRIAENEMKSYCRFMKKEGCLIIDPIFSLEDYSSLKDKELSAKMYNDIFQYLELSIKRYKTKFDDFSFHTFFDCLQLRVNDIRQGHFTQHENDQLEKLLEGIID</sequence>
<dbReference type="GeneID" id="78570441"/>
<dbReference type="EMBL" id="UGTP01000001">
    <property type="protein sequence ID" value="SUC12130.1"/>
    <property type="molecule type" value="Genomic_DNA"/>
</dbReference>
<dbReference type="RefSeq" id="WP_115083040.1">
    <property type="nucleotide sequence ID" value="NZ_CAUSQN010000016.1"/>
</dbReference>
<dbReference type="Proteomes" id="UP000254235">
    <property type="component" value="Unassembled WGS sequence"/>
</dbReference>
<evidence type="ECO:0000313" key="1">
    <source>
        <dbReference type="EMBL" id="SUC12130.1"/>
    </source>
</evidence>
<evidence type="ECO:0000313" key="2">
    <source>
        <dbReference type="Proteomes" id="UP000254235"/>
    </source>
</evidence>
<gene>
    <name evidence="1" type="ORF">NCTC13043_00725</name>
</gene>
<accession>A0A379F0F9</accession>
<proteinExistence type="predicted"/>
<organism evidence="1 2">
    <name type="scientific">Prevotella pallens</name>
    <dbReference type="NCBI Taxonomy" id="60133"/>
    <lineage>
        <taxon>Bacteria</taxon>
        <taxon>Pseudomonadati</taxon>
        <taxon>Bacteroidota</taxon>
        <taxon>Bacteroidia</taxon>
        <taxon>Bacteroidales</taxon>
        <taxon>Prevotellaceae</taxon>
        <taxon>Prevotella</taxon>
    </lineage>
</organism>
<reference evidence="1 2" key="1">
    <citation type="submission" date="2018-06" db="EMBL/GenBank/DDBJ databases">
        <authorList>
            <consortium name="Pathogen Informatics"/>
            <person name="Doyle S."/>
        </authorList>
    </citation>
    <scope>NUCLEOTIDE SEQUENCE [LARGE SCALE GENOMIC DNA]</scope>
    <source>
        <strain evidence="1 2">NCTC13043</strain>
    </source>
</reference>
<protein>
    <submittedName>
        <fullName evidence="1">Uncharacterized protein</fullName>
    </submittedName>
</protein>
<dbReference type="OrthoDB" id="4459672at2"/>
<dbReference type="AlphaFoldDB" id="A0A379F0F9"/>
<name>A0A379F0F9_9BACT</name>